<accession>A0A8S4QUU7</accession>
<sequence>RNSTLGGQLPQIGVQSSAVTLRFSPIFYKRDTKR</sequence>
<comment type="caution">
    <text evidence="1">The sequence shown here is derived from an EMBL/GenBank/DDBJ whole genome shotgun (WGS) entry which is preliminary data.</text>
</comment>
<protein>
    <submittedName>
        <fullName evidence="1">Jg18383 protein</fullName>
    </submittedName>
</protein>
<organism evidence="1 2">
    <name type="scientific">Pararge aegeria aegeria</name>
    <dbReference type="NCBI Taxonomy" id="348720"/>
    <lineage>
        <taxon>Eukaryota</taxon>
        <taxon>Metazoa</taxon>
        <taxon>Ecdysozoa</taxon>
        <taxon>Arthropoda</taxon>
        <taxon>Hexapoda</taxon>
        <taxon>Insecta</taxon>
        <taxon>Pterygota</taxon>
        <taxon>Neoptera</taxon>
        <taxon>Endopterygota</taxon>
        <taxon>Lepidoptera</taxon>
        <taxon>Glossata</taxon>
        <taxon>Ditrysia</taxon>
        <taxon>Papilionoidea</taxon>
        <taxon>Nymphalidae</taxon>
        <taxon>Satyrinae</taxon>
        <taxon>Satyrini</taxon>
        <taxon>Parargina</taxon>
        <taxon>Pararge</taxon>
    </lineage>
</organism>
<keyword evidence="2" id="KW-1185">Reference proteome</keyword>
<dbReference type="Proteomes" id="UP000838756">
    <property type="component" value="Unassembled WGS sequence"/>
</dbReference>
<evidence type="ECO:0000313" key="1">
    <source>
        <dbReference type="EMBL" id="CAH2216680.1"/>
    </source>
</evidence>
<dbReference type="EMBL" id="CAKXAJ010016353">
    <property type="protein sequence ID" value="CAH2216680.1"/>
    <property type="molecule type" value="Genomic_DNA"/>
</dbReference>
<proteinExistence type="predicted"/>
<reference evidence="1" key="1">
    <citation type="submission" date="2022-03" db="EMBL/GenBank/DDBJ databases">
        <authorList>
            <person name="Lindestad O."/>
        </authorList>
    </citation>
    <scope>NUCLEOTIDE SEQUENCE</scope>
</reference>
<feature type="non-terminal residue" evidence="1">
    <location>
        <position position="1"/>
    </location>
</feature>
<dbReference type="AlphaFoldDB" id="A0A8S4QUU7"/>
<name>A0A8S4QUU7_9NEOP</name>
<gene>
    <name evidence="1" type="primary">jg18383</name>
    <name evidence="1" type="ORF">PAEG_LOCUS4646</name>
</gene>
<evidence type="ECO:0000313" key="2">
    <source>
        <dbReference type="Proteomes" id="UP000838756"/>
    </source>
</evidence>